<accession>A0A1F6DAX0</accession>
<sequence length="72" mass="8547">MSLTKGQKKEWKNAYKDMKHGQERVQIELSRQYSKEEAKREFDNSHTGQIWGFVKFLGIVILIAAVYQLLFR</sequence>
<proteinExistence type="predicted"/>
<keyword evidence="1" id="KW-0812">Transmembrane</keyword>
<organism evidence="2 3">
    <name type="scientific">Candidatus Kaiserbacteria bacterium RIFCSPHIGHO2_01_FULL_56_24</name>
    <dbReference type="NCBI Taxonomy" id="1798487"/>
    <lineage>
        <taxon>Bacteria</taxon>
        <taxon>Candidatus Kaiseribacteriota</taxon>
    </lineage>
</organism>
<evidence type="ECO:0000313" key="3">
    <source>
        <dbReference type="Proteomes" id="UP000176377"/>
    </source>
</evidence>
<evidence type="ECO:0000256" key="1">
    <source>
        <dbReference type="SAM" id="Phobius"/>
    </source>
</evidence>
<keyword evidence="1" id="KW-0472">Membrane</keyword>
<dbReference type="AlphaFoldDB" id="A0A1F6DAX0"/>
<dbReference type="Proteomes" id="UP000176377">
    <property type="component" value="Unassembled WGS sequence"/>
</dbReference>
<dbReference type="EMBL" id="MFLA01000032">
    <property type="protein sequence ID" value="OGG58588.1"/>
    <property type="molecule type" value="Genomic_DNA"/>
</dbReference>
<keyword evidence="1" id="KW-1133">Transmembrane helix</keyword>
<protein>
    <submittedName>
        <fullName evidence="2">Uncharacterized protein</fullName>
    </submittedName>
</protein>
<name>A0A1F6DAX0_9BACT</name>
<reference evidence="2 3" key="1">
    <citation type="journal article" date="2016" name="Nat. Commun.">
        <title>Thousands of microbial genomes shed light on interconnected biogeochemical processes in an aquifer system.</title>
        <authorList>
            <person name="Anantharaman K."/>
            <person name="Brown C.T."/>
            <person name="Hug L.A."/>
            <person name="Sharon I."/>
            <person name="Castelle C.J."/>
            <person name="Probst A.J."/>
            <person name="Thomas B.C."/>
            <person name="Singh A."/>
            <person name="Wilkins M.J."/>
            <person name="Karaoz U."/>
            <person name="Brodie E.L."/>
            <person name="Williams K.H."/>
            <person name="Hubbard S.S."/>
            <person name="Banfield J.F."/>
        </authorList>
    </citation>
    <scope>NUCLEOTIDE SEQUENCE [LARGE SCALE GENOMIC DNA]</scope>
</reference>
<evidence type="ECO:0000313" key="2">
    <source>
        <dbReference type="EMBL" id="OGG58588.1"/>
    </source>
</evidence>
<comment type="caution">
    <text evidence="2">The sequence shown here is derived from an EMBL/GenBank/DDBJ whole genome shotgun (WGS) entry which is preliminary data.</text>
</comment>
<feature type="transmembrane region" description="Helical" evidence="1">
    <location>
        <begin position="50"/>
        <end position="70"/>
    </location>
</feature>
<gene>
    <name evidence="2" type="ORF">A2765_02605</name>
</gene>